<feature type="compositionally biased region" description="Basic residues" evidence="1">
    <location>
        <begin position="95"/>
        <end position="108"/>
    </location>
</feature>
<reference evidence="2" key="1">
    <citation type="submission" date="2020-02" db="EMBL/GenBank/DDBJ databases">
        <authorList>
            <person name="Meier V. D."/>
        </authorList>
    </citation>
    <scope>NUCLEOTIDE SEQUENCE</scope>
    <source>
        <strain evidence="2">AVDCRST_MAG40</strain>
    </source>
</reference>
<feature type="compositionally biased region" description="Low complexity" evidence="1">
    <location>
        <begin position="85"/>
        <end position="94"/>
    </location>
</feature>
<protein>
    <submittedName>
        <fullName evidence="2">Uncharacterized protein</fullName>
    </submittedName>
</protein>
<dbReference type="AlphaFoldDB" id="A0A6J4KGR4"/>
<gene>
    <name evidence="2" type="ORF">AVDCRST_MAG40-642</name>
</gene>
<sequence>GRGAGRAQGAVRGARGDRDDHAQLHRARPAQLRRRRAPARPRDAAHPRDPGRRGGARGRRVRRLPRVGRQLHHPRRRRGGGGRGVVPVPQPRGLRAPRHRPPARRGRVRGGAGAARLARRPGPLGRARRPRRGELRAGLQALLRGRLRRRRGLPRDRGGARGTQPPARRDPRRALLRHPQPGRPRHQLARPQADGRGDAGDRDPRGGGERARGPAHPRGEEDV</sequence>
<feature type="compositionally biased region" description="Basic residues" evidence="1">
    <location>
        <begin position="54"/>
        <end position="80"/>
    </location>
</feature>
<feature type="compositionally biased region" description="Basic residues" evidence="1">
    <location>
        <begin position="24"/>
        <end position="39"/>
    </location>
</feature>
<feature type="compositionally biased region" description="Basic and acidic residues" evidence="1">
    <location>
        <begin position="14"/>
        <end position="23"/>
    </location>
</feature>
<feature type="non-terminal residue" evidence="2">
    <location>
        <position position="223"/>
    </location>
</feature>
<feature type="compositionally biased region" description="Basic and acidic residues" evidence="1">
    <location>
        <begin position="40"/>
        <end position="52"/>
    </location>
</feature>
<feature type="non-terminal residue" evidence="2">
    <location>
        <position position="1"/>
    </location>
</feature>
<organism evidence="2">
    <name type="scientific">uncultured Gemmatimonadaceae bacterium</name>
    <dbReference type="NCBI Taxonomy" id="246130"/>
    <lineage>
        <taxon>Bacteria</taxon>
        <taxon>Pseudomonadati</taxon>
        <taxon>Gemmatimonadota</taxon>
        <taxon>Gemmatimonadia</taxon>
        <taxon>Gemmatimonadales</taxon>
        <taxon>Gemmatimonadaceae</taxon>
        <taxon>environmental samples</taxon>
    </lineage>
</organism>
<feature type="region of interest" description="Disordered" evidence="1">
    <location>
        <begin position="1"/>
        <end position="223"/>
    </location>
</feature>
<evidence type="ECO:0000313" key="2">
    <source>
        <dbReference type="EMBL" id="CAA9305544.1"/>
    </source>
</evidence>
<proteinExistence type="predicted"/>
<feature type="compositionally biased region" description="Low complexity" evidence="1">
    <location>
        <begin position="114"/>
        <end position="125"/>
    </location>
</feature>
<feature type="compositionally biased region" description="Basic and acidic residues" evidence="1">
    <location>
        <begin position="193"/>
        <end position="223"/>
    </location>
</feature>
<name>A0A6J4KGR4_9BACT</name>
<accession>A0A6J4KGR4</accession>
<dbReference type="EMBL" id="CADCTX010000185">
    <property type="protein sequence ID" value="CAA9305544.1"/>
    <property type="molecule type" value="Genomic_DNA"/>
</dbReference>
<evidence type="ECO:0000256" key="1">
    <source>
        <dbReference type="SAM" id="MobiDB-lite"/>
    </source>
</evidence>